<evidence type="ECO:0000313" key="7">
    <source>
        <dbReference type="EMBL" id="RZS65679.1"/>
    </source>
</evidence>
<feature type="transmembrane region" description="Helical" evidence="5">
    <location>
        <begin position="135"/>
        <end position="158"/>
    </location>
</feature>
<evidence type="ECO:0000256" key="3">
    <source>
        <dbReference type="ARBA" id="ARBA00022989"/>
    </source>
</evidence>
<gene>
    <name evidence="7" type="ORF">EV187_1380</name>
</gene>
<evidence type="ECO:0000259" key="6">
    <source>
        <dbReference type="PROSITE" id="PS50850"/>
    </source>
</evidence>
<evidence type="ECO:0000313" key="8">
    <source>
        <dbReference type="Proteomes" id="UP000293289"/>
    </source>
</evidence>
<dbReference type="RefSeq" id="WP_130352354.1">
    <property type="nucleotide sequence ID" value="NZ_SGWY01000002.1"/>
</dbReference>
<feature type="transmembrane region" description="Helical" evidence="5">
    <location>
        <begin position="70"/>
        <end position="92"/>
    </location>
</feature>
<evidence type="ECO:0000256" key="1">
    <source>
        <dbReference type="ARBA" id="ARBA00004651"/>
    </source>
</evidence>
<comment type="subcellular location">
    <subcellularLocation>
        <location evidence="1">Cell membrane</location>
        <topology evidence="1">Multi-pass membrane protein</topology>
    </subcellularLocation>
</comment>
<feature type="transmembrane region" description="Helical" evidence="5">
    <location>
        <begin position="253"/>
        <end position="275"/>
    </location>
</feature>
<feature type="transmembrane region" description="Helical" evidence="5">
    <location>
        <begin position="380"/>
        <end position="400"/>
    </location>
</feature>
<feature type="transmembrane region" description="Helical" evidence="5">
    <location>
        <begin position="406"/>
        <end position="425"/>
    </location>
</feature>
<name>A0A4Q7MGX6_9MICO</name>
<dbReference type="PANTHER" id="PTHR23528">
    <property type="match status" value="1"/>
</dbReference>
<dbReference type="PROSITE" id="PS00216">
    <property type="entry name" value="SUGAR_TRANSPORT_1"/>
    <property type="match status" value="1"/>
</dbReference>
<feature type="transmembrane region" description="Helical" evidence="5">
    <location>
        <begin position="32"/>
        <end position="50"/>
    </location>
</feature>
<keyword evidence="4 5" id="KW-0472">Membrane</keyword>
<keyword evidence="3 5" id="KW-1133">Transmembrane helix</keyword>
<dbReference type="AlphaFoldDB" id="A0A4Q7MGX6"/>
<feature type="domain" description="Major facilitator superfamily (MFS) profile" evidence="6">
    <location>
        <begin position="37"/>
        <end position="431"/>
    </location>
</feature>
<dbReference type="InterPro" id="IPR036259">
    <property type="entry name" value="MFS_trans_sf"/>
</dbReference>
<dbReference type="CDD" id="cd06174">
    <property type="entry name" value="MFS"/>
    <property type="match status" value="1"/>
</dbReference>
<dbReference type="EMBL" id="SGWY01000002">
    <property type="protein sequence ID" value="RZS65679.1"/>
    <property type="molecule type" value="Genomic_DNA"/>
</dbReference>
<dbReference type="GO" id="GO:0005886">
    <property type="term" value="C:plasma membrane"/>
    <property type="evidence" value="ECO:0007669"/>
    <property type="project" value="UniProtKB-SubCell"/>
</dbReference>
<feature type="transmembrane region" description="Helical" evidence="5">
    <location>
        <begin position="342"/>
        <end position="359"/>
    </location>
</feature>
<dbReference type="Proteomes" id="UP000293289">
    <property type="component" value="Unassembled WGS sequence"/>
</dbReference>
<dbReference type="InterPro" id="IPR020846">
    <property type="entry name" value="MFS_dom"/>
</dbReference>
<comment type="caution">
    <text evidence="7">The sequence shown here is derived from an EMBL/GenBank/DDBJ whole genome shotgun (WGS) entry which is preliminary data.</text>
</comment>
<keyword evidence="8" id="KW-1185">Reference proteome</keyword>
<dbReference type="GO" id="GO:0022857">
    <property type="term" value="F:transmembrane transporter activity"/>
    <property type="evidence" value="ECO:0007669"/>
    <property type="project" value="InterPro"/>
</dbReference>
<proteinExistence type="predicted"/>
<dbReference type="Pfam" id="PF07690">
    <property type="entry name" value="MFS_1"/>
    <property type="match status" value="1"/>
</dbReference>
<feature type="transmembrane region" description="Helical" evidence="5">
    <location>
        <begin position="197"/>
        <end position="215"/>
    </location>
</feature>
<reference evidence="7 8" key="1">
    <citation type="submission" date="2019-02" db="EMBL/GenBank/DDBJ databases">
        <title>Genomic Encyclopedia of Type Strains, Phase IV (KMG-IV): sequencing the most valuable type-strain genomes for metagenomic binning, comparative biology and taxonomic classification.</title>
        <authorList>
            <person name="Goeker M."/>
        </authorList>
    </citation>
    <scope>NUCLEOTIDE SEQUENCE [LARGE SCALE GENOMIC DNA]</scope>
    <source>
        <strain evidence="7 8">DSM 43045</strain>
    </source>
</reference>
<evidence type="ECO:0000256" key="2">
    <source>
        <dbReference type="ARBA" id="ARBA00022692"/>
    </source>
</evidence>
<feature type="transmembrane region" description="Helical" evidence="5">
    <location>
        <begin position="170"/>
        <end position="191"/>
    </location>
</feature>
<dbReference type="Gene3D" id="1.20.1250.20">
    <property type="entry name" value="MFS general substrate transporter like domains"/>
    <property type="match status" value="2"/>
</dbReference>
<feature type="transmembrane region" description="Helical" evidence="5">
    <location>
        <begin position="317"/>
        <end position="336"/>
    </location>
</feature>
<dbReference type="SUPFAM" id="SSF103473">
    <property type="entry name" value="MFS general substrate transporter"/>
    <property type="match status" value="1"/>
</dbReference>
<evidence type="ECO:0000256" key="5">
    <source>
        <dbReference type="SAM" id="Phobius"/>
    </source>
</evidence>
<dbReference type="OrthoDB" id="7584869at2"/>
<dbReference type="PANTHER" id="PTHR23528:SF1">
    <property type="entry name" value="MAJOR FACILITATOR SUPERFAMILY (MFS) PROFILE DOMAIN-CONTAINING PROTEIN"/>
    <property type="match status" value="1"/>
</dbReference>
<protein>
    <submittedName>
        <fullName evidence="7">MFS transporter</fullName>
    </submittedName>
</protein>
<sequence>MTSLDPAPPVPGRPVHDQPLAALGEPVRRVSAGWIGAFATVWLGVWMAQLTPVQLLLPAQVDAALHPEDWVDSVVAFGMISGIAAIATIIAYPLTGALSDRTASRFGRRRPWIVVGALVFALSLVVLGLQTQIWAIGAAWVAASVGFCIMTAALTATISDQVPVGQRGFVSGWMSAPQAVGIIVGLLLVTELVTDRALGYALLAVIVVVLAVPFLTRHDEPLAAAERARVTAKGILAGFWISPRRHPDFGWTLLSRVLVSVGNALGTSLLLYFLMFQLDDDDAEADLIVLTLIYMVFVILASLLLGKLSDRLGRRKAFVFLASGLQGIAALLLAIFPDLTVAMIAAGILGLGYGCFLSVDQALATQVLPDAASRGKDLGIMNIASAVPQAIAPLIGAAAVVATGSFVLVFVLSAVFAFAGAVAVSRVRSVR</sequence>
<dbReference type="PROSITE" id="PS50850">
    <property type="entry name" value="MFS"/>
    <property type="match status" value="1"/>
</dbReference>
<dbReference type="InterPro" id="IPR005829">
    <property type="entry name" value="Sugar_transporter_CS"/>
</dbReference>
<evidence type="ECO:0000256" key="4">
    <source>
        <dbReference type="ARBA" id="ARBA00023136"/>
    </source>
</evidence>
<dbReference type="InterPro" id="IPR011701">
    <property type="entry name" value="MFS"/>
</dbReference>
<accession>A0A4Q7MGX6</accession>
<keyword evidence="2 5" id="KW-0812">Transmembrane</keyword>
<feature type="transmembrane region" description="Helical" evidence="5">
    <location>
        <begin position="287"/>
        <end position="305"/>
    </location>
</feature>
<feature type="transmembrane region" description="Helical" evidence="5">
    <location>
        <begin position="112"/>
        <end position="129"/>
    </location>
</feature>
<organism evidence="7 8">
    <name type="scientific">Agromyces ramosus</name>
    <dbReference type="NCBI Taxonomy" id="33879"/>
    <lineage>
        <taxon>Bacteria</taxon>
        <taxon>Bacillati</taxon>
        <taxon>Actinomycetota</taxon>
        <taxon>Actinomycetes</taxon>
        <taxon>Micrococcales</taxon>
        <taxon>Microbacteriaceae</taxon>
        <taxon>Agromyces</taxon>
    </lineage>
</organism>